<dbReference type="EMBL" id="UOFJ01000290">
    <property type="protein sequence ID" value="VAW67739.1"/>
    <property type="molecule type" value="Genomic_DNA"/>
</dbReference>
<dbReference type="GO" id="GO:0043138">
    <property type="term" value="F:3'-5' DNA helicase activity"/>
    <property type="evidence" value="ECO:0007669"/>
    <property type="project" value="UniProtKB-EC"/>
</dbReference>
<dbReference type="PROSITE" id="PS51198">
    <property type="entry name" value="UVRD_HELICASE_ATP_BIND"/>
    <property type="match status" value="1"/>
</dbReference>
<name>A0A3B0Y0W2_9ZZZZ</name>
<evidence type="ECO:0000256" key="3">
    <source>
        <dbReference type="ARBA" id="ARBA00022763"/>
    </source>
</evidence>
<keyword evidence="7" id="KW-0238">DNA-binding</keyword>
<evidence type="ECO:0000256" key="11">
    <source>
        <dbReference type="ARBA" id="ARBA00034808"/>
    </source>
</evidence>
<dbReference type="Gene3D" id="1.10.486.10">
    <property type="entry name" value="PCRA, domain 4"/>
    <property type="match status" value="1"/>
</dbReference>
<evidence type="ECO:0000256" key="8">
    <source>
        <dbReference type="ARBA" id="ARBA00023204"/>
    </source>
</evidence>
<sequence>MDVSHILDDLNDAQREAVTAPPGPMLVLAGAGSGKTRVLVHRMAWLIQVEGASPFSILAVTFTNKASKEMRARVEKLQGVSPNGMWVGTFHGIAHRLLRAHWKEAALPQQFQILDSDDQYRMIRRVLKALELDEARWVPRQIQGYINARKDEGQRPQHIDAGADPIRRQMVSIYAAYEAACERAGVIDFAELLLRSLELVRDNEELRKHYRRRFQHILVDEFQDTNTIQYAWIRLLSVPDTDAGAHVFVVGDDDQAIYGWRGAKVENILTFKKDFPSALMICLEQNYRSTANILNAANGLITHNDGRMGKNLWTDGEDGTPVQLYAAFNEQDEARYVIDRIVDHVSNGNPRADIAILYRSNAQSRVFEEHLITHAIPYRVYGGLRFFERAEIKDALCYLRITNNRNDDPSFERIVNHPTRGIGNKTLDTVRESAQLANVSMWQACQTLVNSDSLTPRAQKALQGFIELINQLDNDTRHIELHEQVEHTLHASGLITYFSKEKGEKAEARIENLEEL</sequence>
<dbReference type="GO" id="GO:0003677">
    <property type="term" value="F:DNA binding"/>
    <property type="evidence" value="ECO:0007669"/>
    <property type="project" value="UniProtKB-KW"/>
</dbReference>
<dbReference type="FunFam" id="1.10.10.160:FF:000001">
    <property type="entry name" value="ATP-dependent DNA helicase"/>
    <property type="match status" value="1"/>
</dbReference>
<comment type="catalytic activity">
    <reaction evidence="12">
        <text>ATP + H2O = ADP + phosphate + H(+)</text>
        <dbReference type="Rhea" id="RHEA:13065"/>
        <dbReference type="ChEBI" id="CHEBI:15377"/>
        <dbReference type="ChEBI" id="CHEBI:15378"/>
        <dbReference type="ChEBI" id="CHEBI:30616"/>
        <dbReference type="ChEBI" id="CHEBI:43474"/>
        <dbReference type="ChEBI" id="CHEBI:456216"/>
        <dbReference type="EC" id="5.6.2.4"/>
    </reaction>
</comment>
<keyword evidence="9" id="KW-0413">Isomerase</keyword>
<dbReference type="PANTHER" id="PTHR11070:SF2">
    <property type="entry name" value="ATP-DEPENDENT DNA HELICASE SRS2"/>
    <property type="match status" value="1"/>
</dbReference>
<keyword evidence="2" id="KW-0547">Nucleotide-binding</keyword>
<dbReference type="Gene3D" id="3.40.50.300">
    <property type="entry name" value="P-loop containing nucleotide triphosphate hydrolases"/>
    <property type="match status" value="2"/>
</dbReference>
<feature type="domain" description="UvrD-like helicase C-terminal" evidence="14">
    <location>
        <begin position="291"/>
        <end position="516"/>
    </location>
</feature>
<dbReference type="CDD" id="cd18807">
    <property type="entry name" value="SF1_C_UvrD"/>
    <property type="match status" value="1"/>
</dbReference>
<comment type="catalytic activity">
    <reaction evidence="10">
        <text>Couples ATP hydrolysis with the unwinding of duplex DNA by translocating in the 3'-5' direction.</text>
        <dbReference type="EC" id="5.6.2.4"/>
    </reaction>
</comment>
<evidence type="ECO:0000256" key="6">
    <source>
        <dbReference type="ARBA" id="ARBA00022840"/>
    </source>
</evidence>
<dbReference type="InterPro" id="IPR000212">
    <property type="entry name" value="DNA_helicase_UvrD/REP"/>
</dbReference>
<dbReference type="InterPro" id="IPR027417">
    <property type="entry name" value="P-loop_NTPase"/>
</dbReference>
<evidence type="ECO:0000256" key="1">
    <source>
        <dbReference type="ARBA" id="ARBA00009922"/>
    </source>
</evidence>
<dbReference type="SUPFAM" id="SSF52540">
    <property type="entry name" value="P-loop containing nucleoside triphosphate hydrolases"/>
    <property type="match status" value="1"/>
</dbReference>
<feature type="domain" description="UvrD-like helicase ATP-binding" evidence="13">
    <location>
        <begin position="8"/>
        <end position="290"/>
    </location>
</feature>
<dbReference type="InterPro" id="IPR014016">
    <property type="entry name" value="UvrD-like_ATP-bd"/>
</dbReference>
<evidence type="ECO:0000256" key="9">
    <source>
        <dbReference type="ARBA" id="ARBA00023235"/>
    </source>
</evidence>
<dbReference type="CDD" id="cd17932">
    <property type="entry name" value="DEXQc_UvrD"/>
    <property type="match status" value="1"/>
</dbReference>
<dbReference type="GO" id="GO:0033202">
    <property type="term" value="C:DNA helicase complex"/>
    <property type="evidence" value="ECO:0007669"/>
    <property type="project" value="TreeGrafter"/>
</dbReference>
<dbReference type="FunFam" id="3.40.50.300:FF:001201">
    <property type="entry name" value="ATP-dependent DNA helicase UvrD2"/>
    <property type="match status" value="1"/>
</dbReference>
<evidence type="ECO:0000256" key="7">
    <source>
        <dbReference type="ARBA" id="ARBA00023125"/>
    </source>
</evidence>
<dbReference type="Pfam" id="PF13361">
    <property type="entry name" value="UvrD_C"/>
    <property type="match status" value="1"/>
</dbReference>
<dbReference type="InterPro" id="IPR014017">
    <property type="entry name" value="DNA_helicase_UvrD-like_C"/>
</dbReference>
<gene>
    <name evidence="15" type="ORF">MNBD_GAMMA10-2773</name>
</gene>
<dbReference type="InterPro" id="IPR013986">
    <property type="entry name" value="DExx_box_DNA_helicase_dom_sf"/>
</dbReference>
<dbReference type="AlphaFoldDB" id="A0A3B0Y0W2"/>
<keyword evidence="3" id="KW-0227">DNA damage</keyword>
<feature type="non-terminal residue" evidence="15">
    <location>
        <position position="516"/>
    </location>
</feature>
<keyword evidence="8" id="KW-0234">DNA repair</keyword>
<dbReference type="PANTHER" id="PTHR11070">
    <property type="entry name" value="UVRD / RECB / PCRA DNA HELICASE FAMILY MEMBER"/>
    <property type="match status" value="1"/>
</dbReference>
<evidence type="ECO:0000313" key="15">
    <source>
        <dbReference type="EMBL" id="VAW67739.1"/>
    </source>
</evidence>
<comment type="similarity">
    <text evidence="1">Belongs to the helicase family. UvrD subfamily.</text>
</comment>
<proteinExistence type="inferred from homology"/>
<keyword evidence="6" id="KW-0067">ATP-binding</keyword>
<organism evidence="15">
    <name type="scientific">hydrothermal vent metagenome</name>
    <dbReference type="NCBI Taxonomy" id="652676"/>
    <lineage>
        <taxon>unclassified sequences</taxon>
        <taxon>metagenomes</taxon>
        <taxon>ecological metagenomes</taxon>
    </lineage>
</organism>
<reference evidence="15" key="1">
    <citation type="submission" date="2018-06" db="EMBL/GenBank/DDBJ databases">
        <authorList>
            <person name="Zhirakovskaya E."/>
        </authorList>
    </citation>
    <scope>NUCLEOTIDE SEQUENCE</scope>
</reference>
<evidence type="ECO:0000259" key="13">
    <source>
        <dbReference type="PROSITE" id="PS51198"/>
    </source>
</evidence>
<evidence type="ECO:0000256" key="4">
    <source>
        <dbReference type="ARBA" id="ARBA00022801"/>
    </source>
</evidence>
<evidence type="ECO:0000256" key="2">
    <source>
        <dbReference type="ARBA" id="ARBA00022741"/>
    </source>
</evidence>
<dbReference type="GO" id="GO:0016887">
    <property type="term" value="F:ATP hydrolysis activity"/>
    <property type="evidence" value="ECO:0007669"/>
    <property type="project" value="RHEA"/>
</dbReference>
<dbReference type="PROSITE" id="PS51217">
    <property type="entry name" value="UVRD_HELICASE_CTER"/>
    <property type="match status" value="1"/>
</dbReference>
<dbReference type="GO" id="GO:0005829">
    <property type="term" value="C:cytosol"/>
    <property type="evidence" value="ECO:0007669"/>
    <property type="project" value="TreeGrafter"/>
</dbReference>
<dbReference type="Pfam" id="PF00580">
    <property type="entry name" value="UvrD-helicase"/>
    <property type="match status" value="1"/>
</dbReference>
<dbReference type="Gene3D" id="1.10.10.160">
    <property type="match status" value="1"/>
</dbReference>
<evidence type="ECO:0000256" key="10">
    <source>
        <dbReference type="ARBA" id="ARBA00034617"/>
    </source>
</evidence>
<dbReference type="EC" id="5.6.2.4" evidence="11"/>
<keyword evidence="4 15" id="KW-0378">Hydrolase</keyword>
<dbReference type="GO" id="GO:0005524">
    <property type="term" value="F:ATP binding"/>
    <property type="evidence" value="ECO:0007669"/>
    <property type="project" value="UniProtKB-KW"/>
</dbReference>
<evidence type="ECO:0000256" key="5">
    <source>
        <dbReference type="ARBA" id="ARBA00022806"/>
    </source>
</evidence>
<evidence type="ECO:0000256" key="12">
    <source>
        <dbReference type="ARBA" id="ARBA00048988"/>
    </source>
</evidence>
<accession>A0A3B0Y0W2</accession>
<keyword evidence="5 15" id="KW-0347">Helicase</keyword>
<dbReference type="GO" id="GO:0000725">
    <property type="term" value="P:recombinational repair"/>
    <property type="evidence" value="ECO:0007669"/>
    <property type="project" value="TreeGrafter"/>
</dbReference>
<protein>
    <recommendedName>
        <fullName evidence="11">DNA 3'-5' helicase</fullName>
        <ecNumber evidence="11">5.6.2.4</ecNumber>
    </recommendedName>
</protein>
<evidence type="ECO:0000259" key="14">
    <source>
        <dbReference type="PROSITE" id="PS51217"/>
    </source>
</evidence>